<evidence type="ECO:0000313" key="2">
    <source>
        <dbReference type="Proteomes" id="UP000503399"/>
    </source>
</evidence>
<protein>
    <recommendedName>
        <fullName evidence="3">HAD family hydrolase</fullName>
    </recommendedName>
</protein>
<dbReference type="KEGG" id="hfv:R50_0475"/>
<dbReference type="Gene3D" id="3.40.50.1000">
    <property type="entry name" value="HAD superfamily/HAD-like"/>
    <property type="match status" value="1"/>
</dbReference>
<dbReference type="InterPro" id="IPR023214">
    <property type="entry name" value="HAD_sf"/>
</dbReference>
<proteinExistence type="predicted"/>
<dbReference type="AlphaFoldDB" id="A0A6F8ZDH3"/>
<evidence type="ECO:0000313" key="1">
    <source>
        <dbReference type="EMBL" id="CAB1127981.1"/>
    </source>
</evidence>
<dbReference type="InterPro" id="IPR036412">
    <property type="entry name" value="HAD-like_sf"/>
</dbReference>
<dbReference type="SUPFAM" id="SSF56784">
    <property type="entry name" value="HAD-like"/>
    <property type="match status" value="1"/>
</dbReference>
<dbReference type="EMBL" id="LR778114">
    <property type="protein sequence ID" value="CAB1127981.1"/>
    <property type="molecule type" value="Genomic_DNA"/>
</dbReference>
<dbReference type="Proteomes" id="UP000503399">
    <property type="component" value="Chromosome"/>
</dbReference>
<sequence length="134" mass="14041">MFDLNGTLATDGIIPPAVVEALKALNTILPVHILTAGTHGRLEEVARATGITPTLITDGRDKARHVRALDPAVAVGNGRNDVPMFRAARLAVAVIGTEGVNVSCLAAADIVVHSGLEAIDLLRFPQRLVATLRP</sequence>
<gene>
    <name evidence="1" type="ORF">R50_0475</name>
</gene>
<organism evidence="1 2">
    <name type="scientific">Candidatus Hydrogenisulfobacillus filiaventi</name>
    <dbReference type="NCBI Taxonomy" id="2707344"/>
    <lineage>
        <taxon>Bacteria</taxon>
        <taxon>Bacillati</taxon>
        <taxon>Bacillota</taxon>
        <taxon>Clostridia</taxon>
        <taxon>Eubacteriales</taxon>
        <taxon>Clostridiales Family XVII. Incertae Sedis</taxon>
        <taxon>Candidatus Hydrogenisulfobacillus</taxon>
    </lineage>
</organism>
<accession>A0A6F8ZDH3</accession>
<reference evidence="1 2" key="1">
    <citation type="submission" date="2020-02" db="EMBL/GenBank/DDBJ databases">
        <authorList>
            <person name="Hogendoorn C."/>
        </authorList>
    </citation>
    <scope>NUCLEOTIDE SEQUENCE [LARGE SCALE GENOMIC DNA]</scope>
    <source>
        <strain evidence="1">R501</strain>
    </source>
</reference>
<name>A0A6F8ZDH3_9FIRM</name>
<evidence type="ECO:0008006" key="3">
    <source>
        <dbReference type="Google" id="ProtNLM"/>
    </source>
</evidence>
<keyword evidence="2" id="KW-1185">Reference proteome</keyword>